<dbReference type="EMBL" id="JXJU01000005">
    <property type="protein sequence ID" value="PCS00218.1"/>
    <property type="molecule type" value="Genomic_DNA"/>
</dbReference>
<dbReference type="STRING" id="1291764.GCA_001311235_02380"/>
<evidence type="ECO:0000313" key="2">
    <source>
        <dbReference type="Proteomes" id="UP000218181"/>
    </source>
</evidence>
<organism evidence="1 2">
    <name type="scientific">Lactococcus fujiensis JCM 16395</name>
    <dbReference type="NCBI Taxonomy" id="1291764"/>
    <lineage>
        <taxon>Bacteria</taxon>
        <taxon>Bacillati</taxon>
        <taxon>Bacillota</taxon>
        <taxon>Bacilli</taxon>
        <taxon>Lactobacillales</taxon>
        <taxon>Streptococcaceae</taxon>
        <taxon>Lactococcus</taxon>
    </lineage>
</organism>
<proteinExistence type="predicted"/>
<dbReference type="OrthoDB" id="2243327at2"/>
<sequence length="66" mass="7390">MNIAYQFLDGRKGGQSFVSVAEFIMLQDREVPAIDDSAKVLSVEIDGEPYEFSGNVADLFFELNKK</sequence>
<accession>A0A2A5RLT2</accession>
<name>A0A2A5RLT2_9LACT</name>
<gene>
    <name evidence="1" type="ORF">RT41_GL001529</name>
</gene>
<dbReference type="AlphaFoldDB" id="A0A2A5RLT2"/>
<reference evidence="1 2" key="1">
    <citation type="submission" date="2014-12" db="EMBL/GenBank/DDBJ databases">
        <title>Draft genome sequences of 10 type strains of Lactococcus.</title>
        <authorList>
            <person name="Sun Z."/>
            <person name="Zhong Z."/>
            <person name="Liu W."/>
            <person name="Zhang W."/>
            <person name="Zhang H."/>
        </authorList>
    </citation>
    <scope>NUCLEOTIDE SEQUENCE [LARGE SCALE GENOMIC DNA]</scope>
    <source>
        <strain evidence="1 2">JCM 16395</strain>
    </source>
</reference>
<comment type="caution">
    <text evidence="1">The sequence shown here is derived from an EMBL/GenBank/DDBJ whole genome shotgun (WGS) entry which is preliminary data.</text>
</comment>
<keyword evidence="2" id="KW-1185">Reference proteome</keyword>
<dbReference type="RefSeq" id="WP_096818029.1">
    <property type="nucleotide sequence ID" value="NZ_JXJU01000005.1"/>
</dbReference>
<protein>
    <submittedName>
        <fullName evidence="1">Uncharacterized protein</fullName>
    </submittedName>
</protein>
<dbReference type="Proteomes" id="UP000218181">
    <property type="component" value="Unassembled WGS sequence"/>
</dbReference>
<evidence type="ECO:0000313" key="1">
    <source>
        <dbReference type="EMBL" id="PCS00218.1"/>
    </source>
</evidence>
<dbReference type="Gene3D" id="3.30.1490.390">
    <property type="match status" value="1"/>
</dbReference>